<reference evidence="4" key="1">
    <citation type="submission" date="2018-05" db="EMBL/GenBank/DDBJ databases">
        <authorList>
            <person name="Lanie J.A."/>
            <person name="Ng W.-L."/>
            <person name="Kazmierczak K.M."/>
            <person name="Andrzejewski T.M."/>
            <person name="Davidsen T.M."/>
            <person name="Wayne K.J."/>
            <person name="Tettelin H."/>
            <person name="Glass J.I."/>
            <person name="Rusch D."/>
            <person name="Podicherti R."/>
            <person name="Tsui H.-C.T."/>
            <person name="Winkler M.E."/>
        </authorList>
    </citation>
    <scope>NUCLEOTIDE SEQUENCE</scope>
</reference>
<feature type="domain" description="PDZ" evidence="3">
    <location>
        <begin position="115"/>
        <end position="191"/>
    </location>
</feature>
<dbReference type="Pfam" id="PF13365">
    <property type="entry name" value="Trypsin_2"/>
    <property type="match status" value="1"/>
</dbReference>
<dbReference type="InterPro" id="IPR051201">
    <property type="entry name" value="Chloro_Bact_Ser_Proteases"/>
</dbReference>
<keyword evidence="2" id="KW-0378">Hydrolase</keyword>
<evidence type="ECO:0000313" key="4">
    <source>
        <dbReference type="EMBL" id="SVE56461.1"/>
    </source>
</evidence>
<accession>A0A383EI86</accession>
<dbReference type="SUPFAM" id="SSF50494">
    <property type="entry name" value="Trypsin-like serine proteases"/>
    <property type="match status" value="1"/>
</dbReference>
<dbReference type="PROSITE" id="PS50106">
    <property type="entry name" value="PDZ"/>
    <property type="match status" value="1"/>
</dbReference>
<dbReference type="PRINTS" id="PR00834">
    <property type="entry name" value="PROTEASES2C"/>
</dbReference>
<organism evidence="4">
    <name type="scientific">marine metagenome</name>
    <dbReference type="NCBI Taxonomy" id="408172"/>
    <lineage>
        <taxon>unclassified sequences</taxon>
        <taxon>metagenomes</taxon>
        <taxon>ecological metagenomes</taxon>
    </lineage>
</organism>
<dbReference type="AlphaFoldDB" id="A0A383EI86"/>
<sequence length="230" mass="23227">ALLKIDADAALPALPALAFGDSSAMRVGSPVVALGNPFGLGHSATMGIISARGRGIGSGPYDDFLQIDAPINPGNSGGPLFNAQGEVIGVNTAIFSPSGGNVGIGFAIPASLAQEIVTDLMDDGKVERAWLGIGIQQLSDEMADGLGIGDVDGAIVSEVMTGSPAAAGGLMQGDVILSVNDVTVKELRDLTRTIARLEVGAPALLSVWRDGETLTIEAIVGKPAETEVIA</sequence>
<dbReference type="InterPro" id="IPR009003">
    <property type="entry name" value="Peptidase_S1_PA"/>
</dbReference>
<dbReference type="SUPFAM" id="SSF50156">
    <property type="entry name" value="PDZ domain-like"/>
    <property type="match status" value="1"/>
</dbReference>
<feature type="non-terminal residue" evidence="4">
    <location>
        <position position="1"/>
    </location>
</feature>
<dbReference type="InterPro" id="IPR001940">
    <property type="entry name" value="Peptidase_S1C"/>
</dbReference>
<dbReference type="Gene3D" id="2.30.42.10">
    <property type="match status" value="1"/>
</dbReference>
<evidence type="ECO:0000256" key="1">
    <source>
        <dbReference type="ARBA" id="ARBA00022670"/>
    </source>
</evidence>
<dbReference type="GO" id="GO:0004252">
    <property type="term" value="F:serine-type endopeptidase activity"/>
    <property type="evidence" value="ECO:0007669"/>
    <property type="project" value="InterPro"/>
</dbReference>
<keyword evidence="1" id="KW-0645">Protease</keyword>
<dbReference type="PANTHER" id="PTHR43343:SF3">
    <property type="entry name" value="PROTEASE DO-LIKE 8, CHLOROPLASTIC"/>
    <property type="match status" value="1"/>
</dbReference>
<evidence type="ECO:0000259" key="3">
    <source>
        <dbReference type="PROSITE" id="PS50106"/>
    </source>
</evidence>
<dbReference type="PANTHER" id="PTHR43343">
    <property type="entry name" value="PEPTIDASE S12"/>
    <property type="match status" value="1"/>
</dbReference>
<dbReference type="EMBL" id="UINC01226114">
    <property type="protein sequence ID" value="SVE56461.1"/>
    <property type="molecule type" value="Genomic_DNA"/>
</dbReference>
<dbReference type="SMART" id="SM00228">
    <property type="entry name" value="PDZ"/>
    <property type="match status" value="1"/>
</dbReference>
<gene>
    <name evidence="4" type="ORF">METZ01_LOCUS509315</name>
</gene>
<name>A0A383EI86_9ZZZZ</name>
<dbReference type="Gene3D" id="2.40.10.120">
    <property type="match status" value="1"/>
</dbReference>
<dbReference type="InterPro" id="IPR036034">
    <property type="entry name" value="PDZ_sf"/>
</dbReference>
<feature type="non-terminal residue" evidence="4">
    <location>
        <position position="230"/>
    </location>
</feature>
<protein>
    <recommendedName>
        <fullName evidence="3">PDZ domain-containing protein</fullName>
    </recommendedName>
</protein>
<dbReference type="InterPro" id="IPR001478">
    <property type="entry name" value="PDZ"/>
</dbReference>
<proteinExistence type="predicted"/>
<dbReference type="GO" id="GO:0006508">
    <property type="term" value="P:proteolysis"/>
    <property type="evidence" value="ECO:0007669"/>
    <property type="project" value="UniProtKB-KW"/>
</dbReference>
<dbReference type="Pfam" id="PF13180">
    <property type="entry name" value="PDZ_2"/>
    <property type="match status" value="1"/>
</dbReference>
<evidence type="ECO:0000256" key="2">
    <source>
        <dbReference type="ARBA" id="ARBA00022801"/>
    </source>
</evidence>